<dbReference type="AlphaFoldDB" id="A0A0F9K1M2"/>
<reference evidence="1" key="1">
    <citation type="journal article" date="2015" name="Nature">
        <title>Complex archaea that bridge the gap between prokaryotes and eukaryotes.</title>
        <authorList>
            <person name="Spang A."/>
            <person name="Saw J.H."/>
            <person name="Jorgensen S.L."/>
            <person name="Zaremba-Niedzwiedzka K."/>
            <person name="Martijn J."/>
            <person name="Lind A.E."/>
            <person name="van Eijk R."/>
            <person name="Schleper C."/>
            <person name="Guy L."/>
            <person name="Ettema T.J."/>
        </authorList>
    </citation>
    <scope>NUCLEOTIDE SEQUENCE</scope>
</reference>
<protein>
    <submittedName>
        <fullName evidence="1">Uncharacterized protein</fullName>
    </submittedName>
</protein>
<sequence length="117" mass="13385">MNNDKYAYSLDSETYVGSYDSVDEARIEASCFDDCKAIWVGTIVKPDPAESISVDWIIEQIDEEIEDEFEWLNYTGAVIDVTDRALCESKIKKTISEHITTKVFSVENVNEYQNVLK</sequence>
<gene>
    <name evidence="1" type="ORF">LCGC14_1384990</name>
</gene>
<organism evidence="1">
    <name type="scientific">marine sediment metagenome</name>
    <dbReference type="NCBI Taxonomy" id="412755"/>
    <lineage>
        <taxon>unclassified sequences</taxon>
        <taxon>metagenomes</taxon>
        <taxon>ecological metagenomes</taxon>
    </lineage>
</organism>
<dbReference type="EMBL" id="LAZR01008888">
    <property type="protein sequence ID" value="KKM75964.1"/>
    <property type="molecule type" value="Genomic_DNA"/>
</dbReference>
<proteinExistence type="predicted"/>
<comment type="caution">
    <text evidence="1">The sequence shown here is derived from an EMBL/GenBank/DDBJ whole genome shotgun (WGS) entry which is preliminary data.</text>
</comment>
<accession>A0A0F9K1M2</accession>
<name>A0A0F9K1M2_9ZZZZ</name>
<evidence type="ECO:0000313" key="1">
    <source>
        <dbReference type="EMBL" id="KKM75964.1"/>
    </source>
</evidence>